<dbReference type="EMBL" id="LR586016">
    <property type="protein sequence ID" value="VIP03968.1"/>
    <property type="molecule type" value="Genomic_DNA"/>
</dbReference>
<dbReference type="AlphaFoldDB" id="A0A6C2YQP5"/>
<evidence type="ECO:0008006" key="4">
    <source>
        <dbReference type="Google" id="ProtNLM"/>
    </source>
</evidence>
<dbReference type="KEGG" id="tim:GMBLW1_52250"/>
<keyword evidence="3" id="KW-1185">Reference proteome</keyword>
<dbReference type="Proteomes" id="UP000464378">
    <property type="component" value="Chromosome"/>
</dbReference>
<reference evidence="2" key="1">
    <citation type="submission" date="2019-04" db="EMBL/GenBank/DDBJ databases">
        <authorList>
            <consortium name="Science for Life Laboratories"/>
        </authorList>
    </citation>
    <scope>NUCLEOTIDE SEQUENCE</scope>
    <source>
        <strain evidence="2">MBLW1</strain>
    </source>
</reference>
<evidence type="ECO:0000313" key="3">
    <source>
        <dbReference type="Proteomes" id="UP000464378"/>
    </source>
</evidence>
<dbReference type="EMBL" id="LR593887">
    <property type="protein sequence ID" value="VTS05303.1"/>
    <property type="molecule type" value="Genomic_DNA"/>
</dbReference>
<protein>
    <recommendedName>
        <fullName evidence="4">Glycosyltransferase</fullName>
    </recommendedName>
</protein>
<dbReference type="InParanoid" id="A0A6C2YQP5"/>
<dbReference type="InterPro" id="IPR029044">
    <property type="entry name" value="Nucleotide-diphossugar_trans"/>
</dbReference>
<dbReference type="SUPFAM" id="SSF53448">
    <property type="entry name" value="Nucleotide-diphospho-sugar transferases"/>
    <property type="match status" value="1"/>
</dbReference>
<gene>
    <name evidence="2" type="ORF">GMBLW1_52250</name>
</gene>
<name>A0A6C2YQP5_9BACT</name>
<feature type="region of interest" description="Disordered" evidence="1">
    <location>
        <begin position="248"/>
        <end position="276"/>
    </location>
</feature>
<sequence length="276" mass="30577">MKRSLMIARFPGGDVEHPDCVDWLLQAYAWAKDEPTISEIGLWRMNDTPVSMSRNAAIATAQHKHFDYVLMVDSDMAPDCEPGGKPFLPTAWQFALAHDGPCLVGAPYCSGPPIEKALAYRWNAEPNGTPRLEEYSREEAAQRTGIERVAALATGLMLIDMRAIAKLTPPYFHYEFTDSRQVRKASTEDIVFTRDLSIAGVPLFINWESWAGHWKAKLVRKPEVLHVSEAQSRLATLLRTREASNAPEAIPPVAPVVAADPPESTEPQLSLLDSGD</sequence>
<dbReference type="RefSeq" id="WP_162659111.1">
    <property type="nucleotide sequence ID" value="NZ_LR593887.1"/>
</dbReference>
<proteinExistence type="predicted"/>
<organism evidence="2">
    <name type="scientific">Tuwongella immobilis</name>
    <dbReference type="NCBI Taxonomy" id="692036"/>
    <lineage>
        <taxon>Bacteria</taxon>
        <taxon>Pseudomonadati</taxon>
        <taxon>Planctomycetota</taxon>
        <taxon>Planctomycetia</taxon>
        <taxon>Gemmatales</taxon>
        <taxon>Gemmataceae</taxon>
        <taxon>Tuwongella</taxon>
    </lineage>
</organism>
<evidence type="ECO:0000313" key="2">
    <source>
        <dbReference type="EMBL" id="VIP03968.1"/>
    </source>
</evidence>
<evidence type="ECO:0000256" key="1">
    <source>
        <dbReference type="SAM" id="MobiDB-lite"/>
    </source>
</evidence>
<accession>A0A6C2YQP5</accession>